<reference evidence="1" key="1">
    <citation type="submission" date="2018-05" db="EMBL/GenBank/DDBJ databases">
        <authorList>
            <person name="Lanie J.A."/>
            <person name="Ng W.-L."/>
            <person name="Kazmierczak K.M."/>
            <person name="Andrzejewski T.M."/>
            <person name="Davidsen T.M."/>
            <person name="Wayne K.J."/>
            <person name="Tettelin H."/>
            <person name="Glass J.I."/>
            <person name="Rusch D."/>
            <person name="Podicherti R."/>
            <person name="Tsui H.-C.T."/>
            <person name="Winkler M.E."/>
        </authorList>
    </citation>
    <scope>NUCLEOTIDE SEQUENCE</scope>
</reference>
<name>A0A381XL33_9ZZZZ</name>
<organism evidence="1">
    <name type="scientific">marine metagenome</name>
    <dbReference type="NCBI Taxonomy" id="408172"/>
    <lineage>
        <taxon>unclassified sequences</taxon>
        <taxon>metagenomes</taxon>
        <taxon>ecological metagenomes</taxon>
    </lineage>
</organism>
<proteinExistence type="predicted"/>
<dbReference type="EMBL" id="UINC01015483">
    <property type="protein sequence ID" value="SVA65161.1"/>
    <property type="molecule type" value="Genomic_DNA"/>
</dbReference>
<accession>A0A381XL33</accession>
<evidence type="ECO:0000313" key="1">
    <source>
        <dbReference type="EMBL" id="SVA65161.1"/>
    </source>
</evidence>
<protein>
    <submittedName>
        <fullName evidence="1">Uncharacterized protein</fullName>
    </submittedName>
</protein>
<sequence length="130" mass="14827">MDILDRRRLLITQTNPDVTTDYVVSVDSRIKQSGNNSIIIKICYVPDELILSKSSLPGYFESIAHEKFSSLEYAGVVLLRDFSNELIPRWLLITLSQPFNVDGFSQLHEVLLQDHQPNWSNSQLLSSYGL</sequence>
<gene>
    <name evidence="1" type="ORF">METZ01_LOCUS118015</name>
</gene>
<dbReference type="AlphaFoldDB" id="A0A381XL33"/>